<feature type="transmembrane region" description="Helical" evidence="14">
    <location>
        <begin position="320"/>
        <end position="343"/>
    </location>
</feature>
<feature type="transmembrane region" description="Helical" evidence="14">
    <location>
        <begin position="443"/>
        <end position="462"/>
    </location>
</feature>
<comment type="similarity">
    <text evidence="2 14">Belongs to the LPG synthase family.</text>
</comment>
<comment type="subcellular location">
    <subcellularLocation>
        <location evidence="1 14">Cell membrane</location>
        <topology evidence="1 14">Multi-pass membrane protein</topology>
    </subcellularLocation>
</comment>
<organism evidence="16 17">
    <name type="scientific">Paraclostridium benzoelyticum</name>
    <dbReference type="NCBI Taxonomy" id="1629550"/>
    <lineage>
        <taxon>Bacteria</taxon>
        <taxon>Bacillati</taxon>
        <taxon>Bacillota</taxon>
        <taxon>Clostridia</taxon>
        <taxon>Peptostreptococcales</taxon>
        <taxon>Peptostreptococcaceae</taxon>
        <taxon>Paraclostridium</taxon>
    </lineage>
</organism>
<proteinExistence type="inferred from homology"/>
<keyword evidence="6 14" id="KW-0808">Transferase</keyword>
<dbReference type="Pfam" id="PF09924">
    <property type="entry name" value="LPG_synthase_C"/>
    <property type="match status" value="1"/>
</dbReference>
<sequence>MVIKTNKNRLILGLKILFVVIILGITVKESANIISGFNIETFYTYAHQLTLGNILIIISLGIISYIPLTFYDFIIKKRVGINLDNKKLYKYSWIASSVSSIVGFGGSSAIALKSHFYNPYVKDKKHLAKEVSKVVALNLTGFSMTCFIYLIMMKFNLGKISITNVLTICISMYLPILTLILVGRYIKYKNEIRRDVIDTFKIIGISLLEWITTITLVYSIVIILGENISIAQFFPIFVAAIAVAIISMSPGGVGTFDLTLLTGLNALGVASEKVILAIFLYRLTYYIIPLLIGLLLYISELWTKVDKNKKYLVSIVSSKFAHYGLIILVFSAGLLLLASQAIPGMVERIHVVNQILGFKITCMSGGFSIIIGFLLIAMSRVISFKSKNVYKITMALVIIGILVSLIIRFEYQVSTYLIIVGVVLKISKNQFYRDGFVMRWGDILKNSLILLFFQGLYIYIAYNNTHLKVSSNSIFNLSNYHTFEQVSKFGAISTIGFLIAVAFLVILYYLNKKNDFEKVKLYQCKDKVDNILKKYNGSSVIHFVNLNDKFVYMNKDEDVMLQYQVYANKLVVLGNLVGDDSKFFGSIQEFYEMSDRYGYIPVFTAIDEKMIPHLHETGYEFIKLGEEASVNLEEFTLEGRKMKSVRNALSRVEKEGYTFEMVYPPFSKSFLEEIKNISDEWLEGRLEKGFSVGFFDEEYLSLDAIAIVKNKDGEIKGFTNLMPMYDGNKTLSIDLMRFSKDSCNGIMDFIFVNLFKYGIEHGYSRFNMGMAPLSNVGRSKYSFLREKMAAKIYSHGQYFYSFEGLKRFKEKYCESWDGRYMAYKKRTSLVFTMIQVIMLVSNGKNYRYESCNHYSEALKQELA</sequence>
<evidence type="ECO:0000256" key="2">
    <source>
        <dbReference type="ARBA" id="ARBA00008627"/>
    </source>
</evidence>
<keyword evidence="7 14" id="KW-0812">Transmembrane</keyword>
<dbReference type="GO" id="GO:0050071">
    <property type="term" value="F:phosphatidylglycerol lysyltransferase activity"/>
    <property type="evidence" value="ECO:0007669"/>
    <property type="project" value="UniProtKB-EC"/>
</dbReference>
<evidence type="ECO:0000256" key="8">
    <source>
        <dbReference type="ARBA" id="ARBA00022989"/>
    </source>
</evidence>
<keyword evidence="9 14" id="KW-0443">Lipid metabolism</keyword>
<keyword evidence="11 14" id="KW-0046">Antibiotic resistance</keyword>
<dbReference type="NCBIfam" id="NF033480">
    <property type="entry name" value="bifunc_MprF"/>
    <property type="match status" value="1"/>
</dbReference>
<dbReference type="GO" id="GO:0005886">
    <property type="term" value="C:plasma membrane"/>
    <property type="evidence" value="ECO:0007669"/>
    <property type="project" value="UniProtKB-SubCell"/>
</dbReference>
<protein>
    <recommendedName>
        <fullName evidence="4 14">Phosphatidylglycerol lysyltransferase</fullName>
        <ecNumber evidence="3 14">2.3.2.3</ecNumber>
    </recommendedName>
    <alternativeName>
        <fullName evidence="12 14">Lysylphosphatidylglycerol synthase</fullName>
    </alternativeName>
</protein>
<evidence type="ECO:0000256" key="13">
    <source>
        <dbReference type="ARBA" id="ARBA00047540"/>
    </source>
</evidence>
<dbReference type="SUPFAM" id="SSF55729">
    <property type="entry name" value="Acyl-CoA N-acyltransferases (Nat)"/>
    <property type="match status" value="1"/>
</dbReference>
<dbReference type="InterPro" id="IPR016181">
    <property type="entry name" value="Acyl_CoA_acyltransferase"/>
</dbReference>
<dbReference type="PANTHER" id="PTHR34697:SF2">
    <property type="entry name" value="PHOSPHATIDYLGLYCEROL LYSYLTRANSFERASE"/>
    <property type="match status" value="1"/>
</dbReference>
<evidence type="ECO:0000256" key="12">
    <source>
        <dbReference type="ARBA" id="ARBA00031899"/>
    </source>
</evidence>
<dbReference type="Proteomes" id="UP000034407">
    <property type="component" value="Unassembled WGS sequence"/>
</dbReference>
<keyword evidence="17" id="KW-1185">Reference proteome</keyword>
<dbReference type="Pfam" id="PF03706">
    <property type="entry name" value="LPG_synthase_TM"/>
    <property type="match status" value="1"/>
</dbReference>
<evidence type="ECO:0000313" key="17">
    <source>
        <dbReference type="Proteomes" id="UP000034407"/>
    </source>
</evidence>
<comment type="catalytic activity">
    <reaction evidence="13 14">
        <text>L-lysyl-tRNA(Lys) + a 1,2-diacyl-sn-glycero-3-phospho-(1'-sn-glycerol) = a 1,2-diacyl-sn-glycero-3-phospho-1'-(3'-O-L-lysyl)-sn-glycerol + tRNA(Lys)</text>
        <dbReference type="Rhea" id="RHEA:10668"/>
        <dbReference type="Rhea" id="RHEA-COMP:9696"/>
        <dbReference type="Rhea" id="RHEA-COMP:9697"/>
        <dbReference type="ChEBI" id="CHEBI:64716"/>
        <dbReference type="ChEBI" id="CHEBI:75792"/>
        <dbReference type="ChEBI" id="CHEBI:78442"/>
        <dbReference type="ChEBI" id="CHEBI:78529"/>
        <dbReference type="EC" id="2.3.2.3"/>
    </reaction>
</comment>
<dbReference type="OrthoDB" id="145485at2"/>
<feature type="transmembrane region" description="Helical" evidence="14">
    <location>
        <begin position="12"/>
        <end position="31"/>
    </location>
</feature>
<feature type="transmembrane region" description="Helical" evidence="14">
    <location>
        <begin position="389"/>
        <end position="407"/>
    </location>
</feature>
<evidence type="ECO:0000256" key="6">
    <source>
        <dbReference type="ARBA" id="ARBA00022679"/>
    </source>
</evidence>
<feature type="transmembrane region" description="Helical" evidence="14">
    <location>
        <begin position="274"/>
        <end position="299"/>
    </location>
</feature>
<evidence type="ECO:0000256" key="4">
    <source>
        <dbReference type="ARBA" id="ARBA00021546"/>
    </source>
</evidence>
<dbReference type="EMBL" id="LBBT01000175">
    <property type="protein sequence ID" value="KKY01547.1"/>
    <property type="molecule type" value="Genomic_DNA"/>
</dbReference>
<feature type="transmembrane region" description="Helical" evidence="14">
    <location>
        <begin position="51"/>
        <end position="71"/>
    </location>
</feature>
<dbReference type="PANTHER" id="PTHR34697">
    <property type="entry name" value="PHOSPHATIDYLGLYCEROL LYSYLTRANSFERASE"/>
    <property type="match status" value="1"/>
</dbReference>
<evidence type="ECO:0000256" key="5">
    <source>
        <dbReference type="ARBA" id="ARBA00022475"/>
    </source>
</evidence>
<reference evidence="16 17" key="1">
    <citation type="submission" date="2015-04" db="EMBL/GenBank/DDBJ databases">
        <title>Microcin producing Clostridium sp. JC272T.</title>
        <authorList>
            <person name="Jyothsna T."/>
            <person name="Sasikala C."/>
            <person name="Ramana C."/>
        </authorList>
    </citation>
    <scope>NUCLEOTIDE SEQUENCE [LARGE SCALE GENOMIC DNA]</scope>
    <source>
        <strain evidence="16 17">JC272</strain>
    </source>
</reference>
<feature type="transmembrane region" description="Helical" evidence="14">
    <location>
        <begin position="355"/>
        <end position="377"/>
    </location>
</feature>
<evidence type="ECO:0000256" key="10">
    <source>
        <dbReference type="ARBA" id="ARBA00023136"/>
    </source>
</evidence>
<accession>A0A0M3DJK1</accession>
<comment type="caution">
    <text evidence="16">The sequence shown here is derived from an EMBL/GenBank/DDBJ whole genome shotgun (WGS) entry which is preliminary data.</text>
</comment>
<feature type="transmembrane region" description="Helical" evidence="14">
    <location>
        <begin position="91"/>
        <end position="111"/>
    </location>
</feature>
<keyword evidence="5" id="KW-1003">Cell membrane</keyword>
<feature type="transmembrane region" description="Helical" evidence="14">
    <location>
        <begin position="489"/>
        <end position="510"/>
    </location>
</feature>
<name>A0A0M3DJK1_9FIRM</name>
<evidence type="ECO:0000259" key="15">
    <source>
        <dbReference type="Pfam" id="PF09924"/>
    </source>
</evidence>
<dbReference type="InterPro" id="IPR022791">
    <property type="entry name" value="L-PG_synthase/AglD"/>
</dbReference>
<feature type="transmembrane region" description="Helical" evidence="14">
    <location>
        <begin position="236"/>
        <end position="254"/>
    </location>
</feature>
<evidence type="ECO:0000256" key="7">
    <source>
        <dbReference type="ARBA" id="ARBA00022692"/>
    </source>
</evidence>
<keyword evidence="10 14" id="KW-0472">Membrane</keyword>
<feature type="transmembrane region" description="Helical" evidence="14">
    <location>
        <begin position="202"/>
        <end position="224"/>
    </location>
</feature>
<evidence type="ECO:0000256" key="14">
    <source>
        <dbReference type="RuleBase" id="RU363042"/>
    </source>
</evidence>
<feature type="transmembrane region" description="Helical" evidence="14">
    <location>
        <begin position="131"/>
        <end position="152"/>
    </location>
</feature>
<evidence type="ECO:0000256" key="9">
    <source>
        <dbReference type="ARBA" id="ARBA00023098"/>
    </source>
</evidence>
<dbReference type="InterPro" id="IPR051211">
    <property type="entry name" value="PG_lysyltransferase"/>
</dbReference>
<dbReference type="EC" id="2.3.2.3" evidence="3 14"/>
<evidence type="ECO:0000256" key="1">
    <source>
        <dbReference type="ARBA" id="ARBA00004651"/>
    </source>
</evidence>
<dbReference type="InterPro" id="IPR024320">
    <property type="entry name" value="LPG_synthase_C"/>
</dbReference>
<feature type="domain" description="Phosphatidylglycerol lysyltransferase C-terminal" evidence="15">
    <location>
        <begin position="531"/>
        <end position="823"/>
    </location>
</feature>
<gene>
    <name evidence="14" type="primary">mprF</name>
    <name evidence="16" type="ORF">VN21_08140</name>
</gene>
<evidence type="ECO:0000313" key="16">
    <source>
        <dbReference type="EMBL" id="KKY01547.1"/>
    </source>
</evidence>
<dbReference type="PATRIC" id="fig|1629550.3.peg.1067"/>
<comment type="function">
    <text evidence="14">Catalyzes the transfer of a lysyl group from L-lysyl-tRNA(Lys) to membrane-bound phosphatidylglycerol (PG), which produces lysylphosphatidylglycerol (LPG), a major component of the bacterial membrane with a positive net charge. LPG synthesis contributes to bacterial virulence as it is involved in the resistance mechanism against cationic antimicrobial peptides (CAMP) produces by the host's immune system (defensins, cathelicidins) and by the competing microorganisms.</text>
</comment>
<dbReference type="GO" id="GO:0006629">
    <property type="term" value="P:lipid metabolic process"/>
    <property type="evidence" value="ECO:0007669"/>
    <property type="project" value="UniProtKB-KW"/>
</dbReference>
<dbReference type="GO" id="GO:0055091">
    <property type="term" value="P:phospholipid homeostasis"/>
    <property type="evidence" value="ECO:0007669"/>
    <property type="project" value="TreeGrafter"/>
</dbReference>
<dbReference type="AlphaFoldDB" id="A0A0M3DJK1"/>
<dbReference type="RefSeq" id="WP_046822807.1">
    <property type="nucleotide sequence ID" value="NZ_LBBT01000175.1"/>
</dbReference>
<keyword evidence="8 14" id="KW-1133">Transmembrane helix</keyword>
<feature type="transmembrane region" description="Helical" evidence="14">
    <location>
        <begin position="164"/>
        <end position="182"/>
    </location>
</feature>
<evidence type="ECO:0000256" key="11">
    <source>
        <dbReference type="ARBA" id="ARBA00023251"/>
    </source>
</evidence>
<evidence type="ECO:0000256" key="3">
    <source>
        <dbReference type="ARBA" id="ARBA00012014"/>
    </source>
</evidence>
<dbReference type="GO" id="GO:0046677">
    <property type="term" value="P:response to antibiotic"/>
    <property type="evidence" value="ECO:0007669"/>
    <property type="project" value="UniProtKB-KW"/>
</dbReference>